<evidence type="ECO:0000256" key="1">
    <source>
        <dbReference type="ARBA" id="ARBA00022737"/>
    </source>
</evidence>
<keyword evidence="3" id="KW-0812">Transmembrane</keyword>
<feature type="transmembrane region" description="Helical" evidence="3">
    <location>
        <begin position="134"/>
        <end position="151"/>
    </location>
</feature>
<feature type="transmembrane region" description="Helical" evidence="3">
    <location>
        <begin position="158"/>
        <end position="186"/>
    </location>
</feature>
<feature type="transmembrane region" description="Helical" evidence="3">
    <location>
        <begin position="249"/>
        <end position="271"/>
    </location>
</feature>
<accession>A0A831UDR0</accession>
<proteinExistence type="predicted"/>
<evidence type="ECO:0000256" key="2">
    <source>
        <dbReference type="ARBA" id="ARBA00022803"/>
    </source>
</evidence>
<feature type="transmembrane region" description="Helical" evidence="3">
    <location>
        <begin position="378"/>
        <end position="399"/>
    </location>
</feature>
<keyword evidence="3" id="KW-1133">Transmembrane helix</keyword>
<protein>
    <recommendedName>
        <fullName evidence="5">TPR domain protein</fullName>
    </recommendedName>
</protein>
<evidence type="ECO:0000256" key="3">
    <source>
        <dbReference type="SAM" id="Phobius"/>
    </source>
</evidence>
<feature type="transmembrane region" description="Helical" evidence="3">
    <location>
        <begin position="307"/>
        <end position="329"/>
    </location>
</feature>
<dbReference type="EMBL" id="DSOV01000051">
    <property type="protein sequence ID" value="HEN43011.1"/>
    <property type="molecule type" value="Genomic_DNA"/>
</dbReference>
<keyword evidence="3" id="KW-0472">Membrane</keyword>
<keyword evidence="2" id="KW-0802">TPR repeat</keyword>
<gene>
    <name evidence="4" type="ORF">ENQ87_11710</name>
</gene>
<feature type="transmembrane region" description="Helical" evidence="3">
    <location>
        <begin position="283"/>
        <end position="300"/>
    </location>
</feature>
<organism evidence="4">
    <name type="scientific">Geobacter metallireducens</name>
    <dbReference type="NCBI Taxonomy" id="28232"/>
    <lineage>
        <taxon>Bacteria</taxon>
        <taxon>Pseudomonadati</taxon>
        <taxon>Thermodesulfobacteriota</taxon>
        <taxon>Desulfuromonadia</taxon>
        <taxon>Geobacterales</taxon>
        <taxon>Geobacteraceae</taxon>
        <taxon>Geobacter</taxon>
    </lineage>
</organism>
<dbReference type="PANTHER" id="PTHR44227:SF3">
    <property type="entry name" value="PROTEIN O-MANNOSYL-TRANSFERASE TMTC4"/>
    <property type="match status" value="1"/>
</dbReference>
<comment type="caution">
    <text evidence="4">The sequence shown here is derived from an EMBL/GenBank/DDBJ whole genome shotgun (WGS) entry which is preliminary data.</text>
</comment>
<feature type="transmembrane region" description="Helical" evidence="3">
    <location>
        <begin position="206"/>
        <end position="228"/>
    </location>
</feature>
<keyword evidence="1" id="KW-0677">Repeat</keyword>
<evidence type="ECO:0008006" key="5">
    <source>
        <dbReference type="Google" id="ProtNLM"/>
    </source>
</evidence>
<evidence type="ECO:0000313" key="4">
    <source>
        <dbReference type="EMBL" id="HEN43011.1"/>
    </source>
</evidence>
<dbReference type="InterPro" id="IPR052346">
    <property type="entry name" value="O-mannosyl-transferase_TMTC"/>
</dbReference>
<dbReference type="InterPro" id="IPR011990">
    <property type="entry name" value="TPR-like_helical_dom_sf"/>
</dbReference>
<feature type="transmembrane region" description="Helical" evidence="3">
    <location>
        <begin position="335"/>
        <end position="353"/>
    </location>
</feature>
<dbReference type="PANTHER" id="PTHR44227">
    <property type="match status" value="1"/>
</dbReference>
<sequence length="590" mass="65418">MIATLVLAAFYPAMHSGYNIVDDLDLLKSFEDFQGWTFRGVFLPGSGEALYYRPLLYLTSVFDYTAWSLHSNVMHLENVLIHLCNSFFVYFLAREIISPDQRTESWIPFVSASLFGLHPISVESVCWISGRTDLLAGFFLFPAALFAIRYKQNHRKKYLLCSTVAAILAFLSKESSLGFVMGALFLGIARTSVPSGATAPSRRRHILQGMVVFSAIAGGVALFFVLRLKAFSSNGSGIYLTLQSMENNPLYSVMLVLRTFAFYLKKVFWPFPLNFAIVEVDPLYELAAIPLVLLTCWIALRRTIVSALFMTGVGLMAPAFLIAFGQVAWTPFAERYVYLSLGFILTGVVHVLGRHAEGFWTAAAPVDGKGASGGTAPIARPAVGILVILVLLGAFGATMHRASIWSSNLTLYEDVARKTPDFQTARNLYGVALTREGRTRDALREFDAARSLYAFRYEEKYDINYGVMLVSTGEYDKALALFRSVVDKTKGKSVRAREGMLSVYLKQLSDAPQGEKREQLSRSIRNVAAGMYTLNPEPDLLYFMGMASIASGDRERAGLYFRTAHEKARQGSFVRELAAIKLRHLGTGGT</sequence>
<dbReference type="SUPFAM" id="SSF48452">
    <property type="entry name" value="TPR-like"/>
    <property type="match status" value="1"/>
</dbReference>
<name>A0A831UDR0_GEOME</name>
<dbReference type="AlphaFoldDB" id="A0A831UDR0"/>
<reference evidence="4" key="1">
    <citation type="journal article" date="2020" name="mSystems">
        <title>Genome- and Community-Level Interaction Insights into Carbon Utilization and Element Cycling Functions of Hydrothermarchaeota in Hydrothermal Sediment.</title>
        <authorList>
            <person name="Zhou Z."/>
            <person name="Liu Y."/>
            <person name="Xu W."/>
            <person name="Pan J."/>
            <person name="Luo Z.H."/>
            <person name="Li M."/>
        </authorList>
    </citation>
    <scope>NUCLEOTIDE SEQUENCE [LARGE SCALE GENOMIC DNA]</scope>
    <source>
        <strain evidence="4">SpSt-349</strain>
    </source>
</reference>
<dbReference type="Gene3D" id="1.25.40.10">
    <property type="entry name" value="Tetratricopeptide repeat domain"/>
    <property type="match status" value="1"/>
</dbReference>